<proteinExistence type="predicted"/>
<organism evidence="2 3">
    <name type="scientific">Monilinia laxa</name>
    <name type="common">Brown rot fungus</name>
    <name type="synonym">Sclerotinia laxa</name>
    <dbReference type="NCBI Taxonomy" id="61186"/>
    <lineage>
        <taxon>Eukaryota</taxon>
        <taxon>Fungi</taxon>
        <taxon>Dikarya</taxon>
        <taxon>Ascomycota</taxon>
        <taxon>Pezizomycotina</taxon>
        <taxon>Leotiomycetes</taxon>
        <taxon>Helotiales</taxon>
        <taxon>Sclerotiniaceae</taxon>
        <taxon>Monilinia</taxon>
    </lineage>
</organism>
<protein>
    <submittedName>
        <fullName evidence="2">Uncharacterized protein</fullName>
    </submittedName>
</protein>
<keyword evidence="3" id="KW-1185">Reference proteome</keyword>
<sequence length="490" mass="54343">MSSNGDAVPFFLRDRRIKAVEDKFHREPTANELRAIDALPLEPRKNLNDTSPNGQRIYDLLKAYEIDGLVEVLEEAGALLWEQIFAAPEFSQRPRVRPAISIATKFARTANAEARHMASQKQKQTSPAEKVASINATSNTFACSPQKSWVKTGVSVPPSPRRGSSPSTERGSYSDTTGHGSQSSTTPIPFRLAQLGHQNRSHESSLVNQMSKYPSDTYSCGVYTPWSLPPVSHEPQYASPYSLQPPTSSMLPVPERVNPAQAEMRTPNYHPRLENDTENYSPSMIPYDPARSFHLETFESNESGPATSTSTPQCSARGYTGSEPSISGMNHRYYAPQDPRRLSNYTEHRKGPKISVDDPSNSTPSFHPTLSNQAQKLLLSRKREEEDELTRITANIHRSLARLPDNSTKQKVASNPNMYHNHSSTMDAANTLSDMPNIGRRTELATPSLSVQQKSSTATPSIAPKQSGNNPFIIRSDMGFIRTFERESAN</sequence>
<dbReference type="EMBL" id="VIGI01000009">
    <property type="protein sequence ID" value="KAB8295931.1"/>
    <property type="molecule type" value="Genomic_DNA"/>
</dbReference>
<evidence type="ECO:0000256" key="1">
    <source>
        <dbReference type="SAM" id="MobiDB-lite"/>
    </source>
</evidence>
<feature type="region of interest" description="Disordered" evidence="1">
    <location>
        <begin position="446"/>
        <end position="471"/>
    </location>
</feature>
<name>A0A5N6K1E6_MONLA</name>
<dbReference type="Proteomes" id="UP000326757">
    <property type="component" value="Unassembled WGS sequence"/>
</dbReference>
<accession>A0A5N6K1E6</accession>
<reference evidence="2 3" key="1">
    <citation type="submission" date="2019-06" db="EMBL/GenBank/DDBJ databases">
        <title>Genome Sequence of the Brown Rot Fungal Pathogen Monilinia laxa.</title>
        <authorList>
            <person name="De Miccolis Angelini R.M."/>
            <person name="Landi L."/>
            <person name="Abate D."/>
            <person name="Pollastro S."/>
            <person name="Romanazzi G."/>
            <person name="Faretra F."/>
        </authorList>
    </citation>
    <scope>NUCLEOTIDE SEQUENCE [LARGE SCALE GENOMIC DNA]</scope>
    <source>
        <strain evidence="2 3">Mlax316</strain>
    </source>
</reference>
<feature type="compositionally biased region" description="Low complexity" evidence="1">
    <location>
        <begin position="153"/>
        <end position="167"/>
    </location>
</feature>
<dbReference type="AlphaFoldDB" id="A0A5N6K1E6"/>
<comment type="caution">
    <text evidence="2">The sequence shown here is derived from an EMBL/GenBank/DDBJ whole genome shotgun (WGS) entry which is preliminary data.</text>
</comment>
<feature type="compositionally biased region" description="Polar residues" evidence="1">
    <location>
        <begin position="299"/>
        <end position="314"/>
    </location>
</feature>
<dbReference type="OrthoDB" id="3549890at2759"/>
<feature type="compositionally biased region" description="Polar residues" evidence="1">
    <location>
        <begin position="446"/>
        <end position="470"/>
    </location>
</feature>
<feature type="compositionally biased region" description="Polar residues" evidence="1">
    <location>
        <begin position="358"/>
        <end position="369"/>
    </location>
</feature>
<evidence type="ECO:0000313" key="3">
    <source>
        <dbReference type="Proteomes" id="UP000326757"/>
    </source>
</evidence>
<feature type="region of interest" description="Disordered" evidence="1">
    <location>
        <begin position="349"/>
        <end position="369"/>
    </location>
</feature>
<feature type="compositionally biased region" description="Polar residues" evidence="1">
    <location>
        <begin position="168"/>
        <end position="187"/>
    </location>
</feature>
<feature type="region of interest" description="Disordered" evidence="1">
    <location>
        <begin position="299"/>
        <end position="329"/>
    </location>
</feature>
<feature type="region of interest" description="Disordered" evidence="1">
    <location>
        <begin position="150"/>
        <end position="187"/>
    </location>
</feature>
<gene>
    <name evidence="2" type="ORF">EYC80_008751</name>
</gene>
<feature type="region of interest" description="Disordered" evidence="1">
    <location>
        <begin position="111"/>
        <end position="132"/>
    </location>
</feature>
<evidence type="ECO:0000313" key="2">
    <source>
        <dbReference type="EMBL" id="KAB8295931.1"/>
    </source>
</evidence>